<evidence type="ECO:0000256" key="4">
    <source>
        <dbReference type="ARBA" id="ARBA00022679"/>
    </source>
</evidence>
<dbReference type="GO" id="GO:0042371">
    <property type="term" value="P:vitamin K biosynthetic process"/>
    <property type="evidence" value="ECO:0007669"/>
    <property type="project" value="TreeGrafter"/>
</dbReference>
<dbReference type="PIRSF" id="PIRSF005355">
    <property type="entry name" value="UBIAD1"/>
    <property type="match status" value="1"/>
</dbReference>
<evidence type="ECO:0000256" key="6">
    <source>
        <dbReference type="ARBA" id="ARBA00022989"/>
    </source>
</evidence>
<feature type="transmembrane region" description="Helical" evidence="8">
    <location>
        <begin position="145"/>
        <end position="164"/>
    </location>
</feature>
<dbReference type="InterPro" id="IPR044878">
    <property type="entry name" value="UbiA_sf"/>
</dbReference>
<dbReference type="GO" id="GO:0004659">
    <property type="term" value="F:prenyltransferase activity"/>
    <property type="evidence" value="ECO:0007669"/>
    <property type="project" value="InterPro"/>
</dbReference>
<evidence type="ECO:0000256" key="8">
    <source>
        <dbReference type="SAM" id="Phobius"/>
    </source>
</evidence>
<dbReference type="Proteomes" id="UP000010469">
    <property type="component" value="Chromosome"/>
</dbReference>
<dbReference type="OrthoDB" id="26687at2157"/>
<proteinExistence type="predicted"/>
<dbReference type="STRING" id="1056495.Calag_0160"/>
<evidence type="ECO:0000313" key="10">
    <source>
        <dbReference type="Proteomes" id="UP000010469"/>
    </source>
</evidence>
<evidence type="ECO:0000313" key="9">
    <source>
        <dbReference type="EMBL" id="AFZ69946.1"/>
    </source>
</evidence>
<dbReference type="UniPathway" id="UPA00079"/>
<evidence type="ECO:0000256" key="1">
    <source>
        <dbReference type="ARBA" id="ARBA00004651"/>
    </source>
</evidence>
<feature type="transmembrane region" description="Helical" evidence="8">
    <location>
        <begin position="117"/>
        <end position="133"/>
    </location>
</feature>
<dbReference type="CDD" id="cd13962">
    <property type="entry name" value="PT_UbiA_UBIAD1"/>
    <property type="match status" value="1"/>
</dbReference>
<evidence type="ECO:0000256" key="2">
    <source>
        <dbReference type="ARBA" id="ARBA00004863"/>
    </source>
</evidence>
<dbReference type="InParanoid" id="L0A7Y7"/>
<sequence length="311" mass="34867" precursor="true">MIKKWFKALSPVTLLSAFSSVTLGTAIAWYKTGKIIWAFYFITLIALILAQAGVNLINDYIDYKTNIDLLYRKTGLFHRNNAIVDLNLNPKIVRSVGYSMIFIALLSGIYLALRVGIPVIVIGIIGLFLGVIYSEPPFNLKYRGYGEIIAAIVMGPLVVWGSYIVQTGNLSTLYPLLVGIINGSFTFLILLGSSSLKAETYKKLNKKNIIIVMGNKIRYVVYSAIGLLYLSIILSSLFDFIPLIALISLIFIPNTLKLTRPLLKIEDVNKKWDELRQLWAGPFSARILILIIIIVSIIITRFIRILDISIF</sequence>
<dbReference type="GO" id="GO:0005886">
    <property type="term" value="C:plasma membrane"/>
    <property type="evidence" value="ECO:0007669"/>
    <property type="project" value="UniProtKB-SubCell"/>
</dbReference>
<dbReference type="GO" id="GO:0009234">
    <property type="term" value="P:menaquinone biosynthetic process"/>
    <property type="evidence" value="ECO:0007669"/>
    <property type="project" value="UniProtKB-UniPathway"/>
</dbReference>
<organism evidence="9 10">
    <name type="scientific">Caldisphaera lagunensis (strain DSM 15908 / JCM 11604 / ANMR 0165 / IC-154)</name>
    <dbReference type="NCBI Taxonomy" id="1056495"/>
    <lineage>
        <taxon>Archaea</taxon>
        <taxon>Thermoproteota</taxon>
        <taxon>Thermoprotei</taxon>
        <taxon>Acidilobales</taxon>
        <taxon>Caldisphaeraceae</taxon>
        <taxon>Caldisphaera</taxon>
    </lineage>
</organism>
<reference evidence="10" key="1">
    <citation type="submission" date="2012-03" db="EMBL/GenBank/DDBJ databases">
        <title>Complete genome of Caldisphaera lagunensis DSM 15908.</title>
        <authorList>
            <person name="Lucas S."/>
            <person name="Copeland A."/>
            <person name="Lapidus A."/>
            <person name="Glavina del Rio T."/>
            <person name="Dalin E."/>
            <person name="Tice H."/>
            <person name="Bruce D."/>
            <person name="Goodwin L."/>
            <person name="Pitluck S."/>
            <person name="Peters L."/>
            <person name="Mikhailova N."/>
            <person name="Teshima H."/>
            <person name="Kyrpides N."/>
            <person name="Mavromatis K."/>
            <person name="Ivanova N."/>
            <person name="Brettin T."/>
            <person name="Detter J.C."/>
            <person name="Han C."/>
            <person name="Larimer F."/>
            <person name="Land M."/>
            <person name="Hauser L."/>
            <person name="Markowitz V."/>
            <person name="Cheng J.-F."/>
            <person name="Hugenholtz P."/>
            <person name="Woyke T."/>
            <person name="Wu D."/>
            <person name="Spring S."/>
            <person name="Schroeder M."/>
            <person name="Brambilla E."/>
            <person name="Klenk H.-P."/>
            <person name="Eisen J.A."/>
        </authorList>
    </citation>
    <scope>NUCLEOTIDE SEQUENCE [LARGE SCALE GENOMIC DNA]</scope>
    <source>
        <strain evidence="10">DSM 15908 / JCM 11604 / IC-154</strain>
    </source>
</reference>
<dbReference type="PANTHER" id="PTHR13929">
    <property type="entry name" value="1,4-DIHYDROXY-2-NAPHTHOATE OCTAPRENYLTRANSFERASE"/>
    <property type="match status" value="1"/>
</dbReference>
<feature type="transmembrane region" description="Helical" evidence="8">
    <location>
        <begin position="36"/>
        <end position="57"/>
    </location>
</feature>
<dbReference type="Gene3D" id="1.10.357.140">
    <property type="entry name" value="UbiA prenyltransferase"/>
    <property type="match status" value="1"/>
</dbReference>
<dbReference type="Pfam" id="PF01040">
    <property type="entry name" value="UbiA"/>
    <property type="match status" value="1"/>
</dbReference>
<feature type="transmembrane region" description="Helical" evidence="8">
    <location>
        <begin position="176"/>
        <end position="198"/>
    </location>
</feature>
<gene>
    <name evidence="9" type="ordered locus">Calag_0160</name>
</gene>
<keyword evidence="5 8" id="KW-0812">Transmembrane</keyword>
<dbReference type="EMBL" id="CP003378">
    <property type="protein sequence ID" value="AFZ69946.1"/>
    <property type="molecule type" value="Genomic_DNA"/>
</dbReference>
<evidence type="ECO:0000256" key="3">
    <source>
        <dbReference type="ARBA" id="ARBA00022428"/>
    </source>
</evidence>
<name>L0A7Y7_CALLD</name>
<feature type="transmembrane region" description="Helical" evidence="8">
    <location>
        <begin position="283"/>
        <end position="303"/>
    </location>
</feature>
<keyword evidence="10" id="KW-1185">Reference proteome</keyword>
<keyword evidence="4 9" id="KW-0808">Transferase</keyword>
<evidence type="ECO:0000256" key="5">
    <source>
        <dbReference type="ARBA" id="ARBA00022692"/>
    </source>
</evidence>
<keyword evidence="3" id="KW-0474">Menaquinone biosynthesis</keyword>
<evidence type="ECO:0000256" key="7">
    <source>
        <dbReference type="ARBA" id="ARBA00023136"/>
    </source>
</evidence>
<dbReference type="GeneID" id="14211420"/>
<accession>L0A7Y7</accession>
<dbReference type="AlphaFoldDB" id="L0A7Y7"/>
<dbReference type="eggNOG" id="arCOG00480">
    <property type="taxonomic scope" value="Archaea"/>
</dbReference>
<protein>
    <submittedName>
        <fullName evidence="9">1,4-dihydroxy-2-naphthoate octaprenyltransferase</fullName>
    </submittedName>
</protein>
<keyword evidence="6 8" id="KW-1133">Transmembrane helix</keyword>
<feature type="transmembrane region" description="Helical" evidence="8">
    <location>
        <begin position="219"/>
        <end position="252"/>
    </location>
</feature>
<dbReference type="RefSeq" id="WP_015231844.1">
    <property type="nucleotide sequence ID" value="NC_019791.1"/>
</dbReference>
<dbReference type="InterPro" id="IPR000537">
    <property type="entry name" value="UbiA_prenyltransferase"/>
</dbReference>
<dbReference type="KEGG" id="clg:Calag_0160"/>
<dbReference type="PANTHER" id="PTHR13929:SF0">
    <property type="entry name" value="UBIA PRENYLTRANSFERASE DOMAIN-CONTAINING PROTEIN 1"/>
    <property type="match status" value="1"/>
</dbReference>
<dbReference type="InterPro" id="IPR026046">
    <property type="entry name" value="UBIAD1"/>
</dbReference>
<comment type="subcellular location">
    <subcellularLocation>
        <location evidence="1">Cell membrane</location>
        <topology evidence="1">Multi-pass membrane protein</topology>
    </subcellularLocation>
</comment>
<keyword evidence="7 8" id="KW-0472">Membrane</keyword>
<dbReference type="HOGENOM" id="CLU_043611_0_2_2"/>
<comment type="pathway">
    <text evidence="2">Quinol/quinone metabolism; menaquinone biosynthesis.</text>
</comment>
<feature type="transmembrane region" description="Helical" evidence="8">
    <location>
        <begin position="92"/>
        <end position="111"/>
    </location>
</feature>